<evidence type="ECO:0000313" key="1">
    <source>
        <dbReference type="EMBL" id="MBQ0935341.1"/>
    </source>
</evidence>
<proteinExistence type="predicted"/>
<sequence>MSTTPRRAVLALGAAAVLPGCSTPPPRFASLGAVREVLVDLSGLHSTGPWTLAQVLAHAAQSIEYSIVGYPALKPAWFRASVGSAAWAWFDARAQMSHPLDQPIPGAPDLSPALSLDEARLRLIRAIDQFEQHTGALQPHFAYGDLDKASYARAHLLHICNHWSEIERVASA</sequence>
<keyword evidence="2" id="KW-1185">Reference proteome</keyword>
<organism evidence="1 2">
    <name type="scientific">Ideonella paludis</name>
    <dbReference type="NCBI Taxonomy" id="1233411"/>
    <lineage>
        <taxon>Bacteria</taxon>
        <taxon>Pseudomonadati</taxon>
        <taxon>Pseudomonadota</taxon>
        <taxon>Betaproteobacteria</taxon>
        <taxon>Burkholderiales</taxon>
        <taxon>Sphaerotilaceae</taxon>
        <taxon>Ideonella</taxon>
    </lineage>
</organism>
<dbReference type="Proteomes" id="UP000672097">
    <property type="component" value="Unassembled WGS sequence"/>
</dbReference>
<name>A0ABS5DW43_9BURK</name>
<protein>
    <submittedName>
        <fullName evidence="1">DUF1569 domain-containing protein</fullName>
    </submittedName>
</protein>
<dbReference type="InterPro" id="IPR011463">
    <property type="entry name" value="DUF1569"/>
</dbReference>
<evidence type="ECO:0000313" key="2">
    <source>
        <dbReference type="Proteomes" id="UP000672097"/>
    </source>
</evidence>
<dbReference type="Pfam" id="PF07606">
    <property type="entry name" value="DUF1569"/>
    <property type="match status" value="1"/>
</dbReference>
<dbReference type="RefSeq" id="WP_210808215.1">
    <property type="nucleotide sequence ID" value="NZ_JAGQDG010000003.1"/>
</dbReference>
<comment type="caution">
    <text evidence="1">The sequence shown here is derived from an EMBL/GenBank/DDBJ whole genome shotgun (WGS) entry which is preliminary data.</text>
</comment>
<dbReference type="EMBL" id="JAGQDG010000003">
    <property type="protein sequence ID" value="MBQ0935341.1"/>
    <property type="molecule type" value="Genomic_DNA"/>
</dbReference>
<reference evidence="1 2" key="1">
    <citation type="submission" date="2021-04" db="EMBL/GenBank/DDBJ databases">
        <title>The genome sequence of type strain Ideonella paludis KCTC 32238.</title>
        <authorList>
            <person name="Liu Y."/>
        </authorList>
    </citation>
    <scope>NUCLEOTIDE SEQUENCE [LARGE SCALE GENOMIC DNA]</scope>
    <source>
        <strain evidence="1 2">KCTC 32238</strain>
    </source>
</reference>
<accession>A0ABS5DW43</accession>
<gene>
    <name evidence="1" type="ORF">KAK11_08380</name>
</gene>